<keyword evidence="2" id="KW-1185">Reference proteome</keyword>
<evidence type="ECO:0000313" key="1">
    <source>
        <dbReference type="EMBL" id="GBP97911.1"/>
    </source>
</evidence>
<name>A0A4C2AAL2_EUMVA</name>
<dbReference type="Proteomes" id="UP000299102">
    <property type="component" value="Unassembled WGS sequence"/>
</dbReference>
<organism evidence="1 2">
    <name type="scientific">Eumeta variegata</name>
    <name type="common">Bagworm moth</name>
    <name type="synonym">Eumeta japonica</name>
    <dbReference type="NCBI Taxonomy" id="151549"/>
    <lineage>
        <taxon>Eukaryota</taxon>
        <taxon>Metazoa</taxon>
        <taxon>Ecdysozoa</taxon>
        <taxon>Arthropoda</taxon>
        <taxon>Hexapoda</taxon>
        <taxon>Insecta</taxon>
        <taxon>Pterygota</taxon>
        <taxon>Neoptera</taxon>
        <taxon>Endopterygota</taxon>
        <taxon>Lepidoptera</taxon>
        <taxon>Glossata</taxon>
        <taxon>Ditrysia</taxon>
        <taxon>Tineoidea</taxon>
        <taxon>Psychidae</taxon>
        <taxon>Oiketicinae</taxon>
        <taxon>Eumeta</taxon>
    </lineage>
</organism>
<dbReference type="AlphaFoldDB" id="A0A4C2AAL2"/>
<reference evidence="1 2" key="1">
    <citation type="journal article" date="2019" name="Commun. Biol.">
        <title>The bagworm genome reveals a unique fibroin gene that provides high tensile strength.</title>
        <authorList>
            <person name="Kono N."/>
            <person name="Nakamura H."/>
            <person name="Ohtoshi R."/>
            <person name="Tomita M."/>
            <person name="Numata K."/>
            <person name="Arakawa K."/>
        </authorList>
    </citation>
    <scope>NUCLEOTIDE SEQUENCE [LARGE SCALE GENOMIC DNA]</scope>
</reference>
<sequence length="124" mass="14123">MKLYELLQKSRLIRLMETWSSHRNTCAYGFTKRRLCGEGGGQRCAPGLFAPARRFMSLPRAPHTAFHCLWLLPLELPFASFRRVGTHARTHTHDSILSYNTGYTAVIDGGFFFSNTRGEEIVCI</sequence>
<comment type="caution">
    <text evidence="1">The sequence shown here is derived from an EMBL/GenBank/DDBJ whole genome shotgun (WGS) entry which is preliminary data.</text>
</comment>
<gene>
    <name evidence="1" type="ORF">EVAR_70064_1</name>
</gene>
<accession>A0A4C2AAL2</accession>
<evidence type="ECO:0000313" key="2">
    <source>
        <dbReference type="Proteomes" id="UP000299102"/>
    </source>
</evidence>
<protein>
    <submittedName>
        <fullName evidence="1">Uncharacterized protein</fullName>
    </submittedName>
</protein>
<dbReference type="EMBL" id="BGZK01003026">
    <property type="protein sequence ID" value="GBP97911.1"/>
    <property type="molecule type" value="Genomic_DNA"/>
</dbReference>
<proteinExistence type="predicted"/>